<protein>
    <recommendedName>
        <fullName evidence="1">DUF6472 domain-containing protein</fullName>
    </recommendedName>
</protein>
<dbReference type="AlphaFoldDB" id="A0A9D2D128"/>
<evidence type="ECO:0000313" key="3">
    <source>
        <dbReference type="Proteomes" id="UP000824024"/>
    </source>
</evidence>
<dbReference type="Pfam" id="PF20076">
    <property type="entry name" value="DUF6472"/>
    <property type="match status" value="1"/>
</dbReference>
<dbReference type="InterPro" id="IPR045525">
    <property type="entry name" value="DUF6472"/>
</dbReference>
<name>A0A9D2D128_9FIRM</name>
<feature type="domain" description="DUF6472" evidence="1">
    <location>
        <begin position="9"/>
        <end position="64"/>
    </location>
</feature>
<gene>
    <name evidence="2" type="ORF">IAA08_01655</name>
</gene>
<dbReference type="Proteomes" id="UP000824024">
    <property type="component" value="Unassembled WGS sequence"/>
</dbReference>
<accession>A0A9D2D128</accession>
<reference evidence="2" key="1">
    <citation type="journal article" date="2021" name="PeerJ">
        <title>Extensive microbial diversity within the chicken gut microbiome revealed by metagenomics and culture.</title>
        <authorList>
            <person name="Gilroy R."/>
            <person name="Ravi A."/>
            <person name="Getino M."/>
            <person name="Pursley I."/>
            <person name="Horton D.L."/>
            <person name="Alikhan N.F."/>
            <person name="Baker D."/>
            <person name="Gharbi K."/>
            <person name="Hall N."/>
            <person name="Watson M."/>
            <person name="Adriaenssens E.M."/>
            <person name="Foster-Nyarko E."/>
            <person name="Jarju S."/>
            <person name="Secka A."/>
            <person name="Antonio M."/>
            <person name="Oren A."/>
            <person name="Chaudhuri R.R."/>
            <person name="La Ragione R."/>
            <person name="Hildebrand F."/>
            <person name="Pallen M.J."/>
        </authorList>
    </citation>
    <scope>NUCLEOTIDE SEQUENCE</scope>
    <source>
        <strain evidence="2">CHK192-9172</strain>
    </source>
</reference>
<proteinExistence type="predicted"/>
<dbReference type="EMBL" id="DXCH01000043">
    <property type="protein sequence ID" value="HIZ06622.1"/>
    <property type="molecule type" value="Genomic_DNA"/>
</dbReference>
<sequence>MKKEKSGASACEFCANYIYEEEDDCYYCDVNLDEDEMYRFLSGNFRECPYYRSDDEYRVVRHQM</sequence>
<evidence type="ECO:0000259" key="1">
    <source>
        <dbReference type="Pfam" id="PF20076"/>
    </source>
</evidence>
<reference evidence="2" key="2">
    <citation type="submission" date="2021-04" db="EMBL/GenBank/DDBJ databases">
        <authorList>
            <person name="Gilroy R."/>
        </authorList>
    </citation>
    <scope>NUCLEOTIDE SEQUENCE</scope>
    <source>
        <strain evidence="2">CHK192-9172</strain>
    </source>
</reference>
<comment type="caution">
    <text evidence="2">The sequence shown here is derived from an EMBL/GenBank/DDBJ whole genome shotgun (WGS) entry which is preliminary data.</text>
</comment>
<organism evidence="2 3">
    <name type="scientific">Candidatus Eubacterium avistercoris</name>
    <dbReference type="NCBI Taxonomy" id="2838567"/>
    <lineage>
        <taxon>Bacteria</taxon>
        <taxon>Bacillati</taxon>
        <taxon>Bacillota</taxon>
        <taxon>Clostridia</taxon>
        <taxon>Eubacteriales</taxon>
        <taxon>Eubacteriaceae</taxon>
        <taxon>Eubacterium</taxon>
    </lineage>
</organism>
<evidence type="ECO:0000313" key="2">
    <source>
        <dbReference type="EMBL" id="HIZ06622.1"/>
    </source>
</evidence>